<evidence type="ECO:0000313" key="11">
    <source>
        <dbReference type="RefSeq" id="XP_022253185.1"/>
    </source>
</evidence>
<gene>
    <name evidence="11" type="primary">LOC106469071</name>
</gene>
<protein>
    <submittedName>
        <fullName evidence="11">Active breakpoint cluster region-related protein-like</fullName>
    </submittedName>
</protein>
<feature type="domain" description="C2" evidence="7">
    <location>
        <begin position="993"/>
        <end position="1108"/>
    </location>
</feature>
<dbReference type="InterPro" id="IPR000008">
    <property type="entry name" value="C2_dom"/>
</dbReference>
<dbReference type="Pfam" id="PF00168">
    <property type="entry name" value="C2"/>
    <property type="match status" value="1"/>
</dbReference>
<dbReference type="InterPro" id="IPR036481">
    <property type="entry name" value="Bcr-Abl_oncoprot_oligo_sf"/>
</dbReference>
<dbReference type="InterPro" id="IPR035899">
    <property type="entry name" value="DBL_dom_sf"/>
</dbReference>
<keyword evidence="3" id="KW-0343">GTPase activation</keyword>
<dbReference type="SUPFAM" id="SSF50729">
    <property type="entry name" value="PH domain-like"/>
    <property type="match status" value="1"/>
</dbReference>
<keyword evidence="10" id="KW-1185">Reference proteome</keyword>
<dbReference type="Gene3D" id="1.10.555.10">
    <property type="entry name" value="Rho GTPase activation protein"/>
    <property type="match status" value="1"/>
</dbReference>
<feature type="compositionally biased region" description="Polar residues" evidence="5">
    <location>
        <begin position="198"/>
        <end position="216"/>
    </location>
</feature>
<dbReference type="Proteomes" id="UP000694941">
    <property type="component" value="Unplaced"/>
</dbReference>
<evidence type="ECO:0000313" key="10">
    <source>
        <dbReference type="Proteomes" id="UP000694941"/>
    </source>
</evidence>
<feature type="region of interest" description="Disordered" evidence="5">
    <location>
        <begin position="351"/>
        <end position="381"/>
    </location>
</feature>
<evidence type="ECO:0000256" key="2">
    <source>
        <dbReference type="ARBA" id="ARBA00004552"/>
    </source>
</evidence>
<feature type="domain" description="Rho-GAP" evidence="9">
    <location>
        <begin position="1142"/>
        <end position="1340"/>
    </location>
</feature>
<feature type="region of interest" description="Disordered" evidence="5">
    <location>
        <begin position="161"/>
        <end position="180"/>
    </location>
</feature>
<evidence type="ECO:0000256" key="5">
    <source>
        <dbReference type="SAM" id="MobiDB-lite"/>
    </source>
</evidence>
<comment type="subcellular location">
    <subcellularLocation>
        <location evidence="1">Cell projection</location>
        <location evidence="1">Axon</location>
    </subcellularLocation>
    <subcellularLocation>
        <location evidence="2">Cell projection</location>
        <location evidence="2">Dendritic spine</location>
    </subcellularLocation>
</comment>
<dbReference type="PANTHER" id="PTHR23182">
    <property type="entry name" value="BREAKPOINT CLUSTER REGION PROTEIN BCR"/>
    <property type="match status" value="1"/>
</dbReference>
<dbReference type="PROSITE" id="PS50010">
    <property type="entry name" value="DH_2"/>
    <property type="match status" value="1"/>
</dbReference>
<feature type="region of interest" description="Disordered" evidence="5">
    <location>
        <begin position="600"/>
        <end position="620"/>
    </location>
</feature>
<feature type="compositionally biased region" description="Polar residues" evidence="5">
    <location>
        <begin position="600"/>
        <end position="613"/>
    </location>
</feature>
<feature type="compositionally biased region" description="Low complexity" evidence="5">
    <location>
        <begin position="361"/>
        <end position="379"/>
    </location>
</feature>
<evidence type="ECO:0000256" key="1">
    <source>
        <dbReference type="ARBA" id="ARBA00004489"/>
    </source>
</evidence>
<dbReference type="SUPFAM" id="SSF48065">
    <property type="entry name" value="DBL homology domain (DH-domain)"/>
    <property type="match status" value="1"/>
</dbReference>
<dbReference type="GeneID" id="106469071"/>
<feature type="domain" description="PH" evidence="6">
    <location>
        <begin position="804"/>
        <end position="965"/>
    </location>
</feature>
<dbReference type="Gene3D" id="2.30.29.30">
    <property type="entry name" value="Pleckstrin-homology domain (PH domain)/Phosphotyrosine-binding domain (PTB)"/>
    <property type="match status" value="1"/>
</dbReference>
<feature type="domain" description="DH" evidence="8">
    <location>
        <begin position="634"/>
        <end position="756"/>
    </location>
</feature>
<dbReference type="InterPro" id="IPR000198">
    <property type="entry name" value="RhoGAP_dom"/>
</dbReference>
<dbReference type="PANTHER" id="PTHR23182:SF1">
    <property type="entry name" value="RHO GTPASE ACTIVATING PROTEIN AT 1A, ISOFORM E"/>
    <property type="match status" value="1"/>
</dbReference>
<dbReference type="InterPro" id="IPR037769">
    <property type="entry name" value="Abr/Bcr"/>
</dbReference>
<feature type="region of interest" description="Disordered" evidence="5">
    <location>
        <begin position="198"/>
        <end position="273"/>
    </location>
</feature>
<dbReference type="SUPFAM" id="SSF69036">
    <property type="entry name" value="Bcr-Abl oncoprotein oligomerization domain"/>
    <property type="match status" value="1"/>
</dbReference>
<dbReference type="InterPro" id="IPR001849">
    <property type="entry name" value="PH_domain"/>
</dbReference>
<dbReference type="SUPFAM" id="SSF49562">
    <property type="entry name" value="C2 domain (Calcium/lipid-binding domain, CaLB)"/>
    <property type="match status" value="1"/>
</dbReference>
<dbReference type="InterPro" id="IPR011993">
    <property type="entry name" value="PH-like_dom_sf"/>
</dbReference>
<proteinExistence type="predicted"/>
<dbReference type="Gene3D" id="4.10.280.30">
    <property type="entry name" value="Bcr-Abl oncoprotein oligomerisation domain"/>
    <property type="match status" value="1"/>
</dbReference>
<keyword evidence="4" id="KW-0344">Guanine-nucleotide releasing factor</keyword>
<name>A0ABM1TBC9_LIMPO</name>
<evidence type="ECO:0000256" key="4">
    <source>
        <dbReference type="ARBA" id="ARBA00022658"/>
    </source>
</evidence>
<dbReference type="Pfam" id="PF00620">
    <property type="entry name" value="RhoGAP"/>
    <property type="match status" value="1"/>
</dbReference>
<dbReference type="Pfam" id="PF00621">
    <property type="entry name" value="RhoGEF"/>
    <property type="match status" value="1"/>
</dbReference>
<sequence>MSVFSAFQKAWGQRFPDCELPQAWEEDVRANLIKHRERVSLLKEEVEKEEFYVEYLEKLLADAEKVKHSARDDHSAVFSASKFDDASNSTENEVVNTQDDSDIDILSLSAVQNNENVVQKNSQTVPDSKSTPNVTETEVNLFSQSDQNVLNSISHVTELTVGNGKKQTSKTEPVTAGLKSQKSSYVTVIEVGCDSNEQKTSLTTKQPSEKTPTSSPKAIGKLISLPTSNLSSDGSNNTTSQKKKKPPTPPPKKPRQPVSAITPVFHPSREKPKASFTNIANEIETKLCLTAVNNENNENFLEKDLSCKHSKIGRSFSASSGNEAFNDYAHTSPICTFSTFRPSISSINEKEDFKDESGLLSKSHSSGTNSSCSSNSSPSFTQQTLSVTNFKKPIVSDEEFSDNICVKDKIDENEENSYSEEALYDTVAIDEDLEPPNLVAQQDSSSSQLDTLVPFEEDDDEGDYVVFSERAILGYQDRQAAYNQSPQASVTETNIESPVLQEQDGCNSPSFSTYVNIDYFLKNNLEGKPSVSQEEVLIVDSDDDGFHMHSLSSDQELDNDPSCSGAEEKLVQTVTPTTTTDDVFELDSGVYSSSVESASFLQPSEASGNQPSKKTQDTEHDTNFIKAETERLTMQKCIISNTLESESTYVDCLTTLLQYMKALKSNITTSQPLLSSEDINIIFYKIADLHVIHSKFLESLMSYVNNSDSETSVCESFKSLASKLDVYAAYLRNYSKAVETVRKCSLENSKFSELTRDLLRYAPESHPDYKTLKTALKMTQRFLNELNLSTRESMFPAQDRAQRHLVKNSFIIELSEGHRKLRHLFLFNDVIVCAKYKPSTRQKFTFEVKWYIPLAEVLLSDPDDTEDVRESSPTDVLTLKSRASTVRDQILKEERNTQAKEKPKGACRSLDKQRKKLSELEAQLVLASPNLLFRVGHRNNKIYTFFLSSEFDRSQWIEAISVLQASVSTVTPSLSIYELQTWITSCRKYLETNLGSFLLRSDKDEDLLVGDLHIVTQRLHGLSHPIDVFICIEVDSYGHFFKKAKTKTLKNSIEPYFNQDFVIELEGSQTLRILCYEDHPSQGNILRGKAALELSRSWLTDKLQEKSVSLQEYMLTLSIKFVPPEMILRRIPSSKTVGMFGVKIQQVCKKEKNTIPFIITSCIREVEKRGMNEVGIYRVSGSASDVQRLKKTFETNLYEAEQLLKEVDIHTVTGLLKLYLRELPDSLFTDSLYNMFFEAFSLQDQDARMKGLLSLFHSLPSINQGVIRKLLDHMVKINQHENHNKMSLHNLATVFGPNILRPGAYSTNSKSADILAASTVDVMAQAGILYFFLKRQEAGLPLTVESPK</sequence>
<dbReference type="SUPFAM" id="SSF48350">
    <property type="entry name" value="GTPase activation domain, GAP"/>
    <property type="match status" value="1"/>
</dbReference>
<dbReference type="InterPro" id="IPR008936">
    <property type="entry name" value="Rho_GTPase_activation_prot"/>
</dbReference>
<reference evidence="11" key="1">
    <citation type="submission" date="2025-08" db="UniProtKB">
        <authorList>
            <consortium name="RefSeq"/>
        </authorList>
    </citation>
    <scope>IDENTIFICATION</scope>
    <source>
        <tissue evidence="11">Muscle</tissue>
    </source>
</reference>
<dbReference type="PROSITE" id="PS50003">
    <property type="entry name" value="PH_DOMAIN"/>
    <property type="match status" value="1"/>
</dbReference>
<evidence type="ECO:0000256" key="3">
    <source>
        <dbReference type="ARBA" id="ARBA00022468"/>
    </source>
</evidence>
<dbReference type="InterPro" id="IPR000219">
    <property type="entry name" value="DH_dom"/>
</dbReference>
<dbReference type="Pfam" id="PF19057">
    <property type="entry name" value="PH_19"/>
    <property type="match status" value="1"/>
</dbReference>
<evidence type="ECO:0000259" key="8">
    <source>
        <dbReference type="PROSITE" id="PS50010"/>
    </source>
</evidence>
<accession>A0ABM1TBC9</accession>
<evidence type="ECO:0000259" key="9">
    <source>
        <dbReference type="PROSITE" id="PS50238"/>
    </source>
</evidence>
<dbReference type="SMART" id="SM00325">
    <property type="entry name" value="RhoGEF"/>
    <property type="match status" value="1"/>
</dbReference>
<dbReference type="RefSeq" id="XP_022253185.1">
    <property type="nucleotide sequence ID" value="XM_022397477.1"/>
</dbReference>
<dbReference type="PROSITE" id="PS50238">
    <property type="entry name" value="RHOGAP"/>
    <property type="match status" value="1"/>
</dbReference>
<dbReference type="PROSITE" id="PS50004">
    <property type="entry name" value="C2"/>
    <property type="match status" value="1"/>
</dbReference>
<dbReference type="Gene3D" id="1.20.900.10">
    <property type="entry name" value="Dbl homology (DH) domain"/>
    <property type="match status" value="1"/>
</dbReference>
<dbReference type="Gene3D" id="2.60.40.150">
    <property type="entry name" value="C2 domain"/>
    <property type="match status" value="1"/>
</dbReference>
<evidence type="ECO:0000259" key="7">
    <source>
        <dbReference type="PROSITE" id="PS50004"/>
    </source>
</evidence>
<evidence type="ECO:0000259" key="6">
    <source>
        <dbReference type="PROSITE" id="PS50003"/>
    </source>
</evidence>
<dbReference type="InterPro" id="IPR035892">
    <property type="entry name" value="C2_domain_sf"/>
</dbReference>
<feature type="compositionally biased region" description="Polar residues" evidence="5">
    <location>
        <begin position="225"/>
        <end position="240"/>
    </location>
</feature>
<dbReference type="SMART" id="SM00239">
    <property type="entry name" value="C2"/>
    <property type="match status" value="1"/>
</dbReference>
<organism evidence="10 11">
    <name type="scientific">Limulus polyphemus</name>
    <name type="common">Atlantic horseshoe crab</name>
    <dbReference type="NCBI Taxonomy" id="6850"/>
    <lineage>
        <taxon>Eukaryota</taxon>
        <taxon>Metazoa</taxon>
        <taxon>Ecdysozoa</taxon>
        <taxon>Arthropoda</taxon>
        <taxon>Chelicerata</taxon>
        <taxon>Merostomata</taxon>
        <taxon>Xiphosura</taxon>
        <taxon>Limulidae</taxon>
        <taxon>Limulus</taxon>
    </lineage>
</organism>
<dbReference type="SMART" id="SM00324">
    <property type="entry name" value="RhoGAP"/>
    <property type="match status" value="1"/>
</dbReference>
<dbReference type="SMART" id="SM00233">
    <property type="entry name" value="PH"/>
    <property type="match status" value="1"/>
</dbReference>